<evidence type="ECO:0000313" key="1">
    <source>
        <dbReference type="EMBL" id="KAA5533783.1"/>
    </source>
</evidence>
<protein>
    <submittedName>
        <fullName evidence="1">PIG-L family deacetylase</fullName>
    </submittedName>
</protein>
<accession>A0A5M6CFP7</accession>
<gene>
    <name evidence="1" type="ORF">F0919_14725</name>
</gene>
<dbReference type="SUPFAM" id="SSF102588">
    <property type="entry name" value="LmbE-like"/>
    <property type="match status" value="1"/>
</dbReference>
<dbReference type="Pfam" id="PF02585">
    <property type="entry name" value="PIG-L"/>
    <property type="match status" value="1"/>
</dbReference>
<dbReference type="Gene3D" id="3.40.50.10320">
    <property type="entry name" value="LmbE-like"/>
    <property type="match status" value="1"/>
</dbReference>
<proteinExistence type="predicted"/>
<reference evidence="1 2" key="1">
    <citation type="submission" date="2019-09" db="EMBL/GenBank/DDBJ databases">
        <title>Genome sequence and assembly of Taibaiella sp.</title>
        <authorList>
            <person name="Chhetri G."/>
        </authorList>
    </citation>
    <scope>NUCLEOTIDE SEQUENCE [LARGE SCALE GENOMIC DNA]</scope>
    <source>
        <strain evidence="1 2">KVB11</strain>
    </source>
</reference>
<dbReference type="InterPro" id="IPR003737">
    <property type="entry name" value="GlcNAc_PI_deacetylase-related"/>
</dbReference>
<organism evidence="1 2">
    <name type="scientific">Taibaiella lutea</name>
    <dbReference type="NCBI Taxonomy" id="2608001"/>
    <lineage>
        <taxon>Bacteria</taxon>
        <taxon>Pseudomonadati</taxon>
        <taxon>Bacteroidota</taxon>
        <taxon>Chitinophagia</taxon>
        <taxon>Chitinophagales</taxon>
        <taxon>Chitinophagaceae</taxon>
        <taxon>Taibaiella</taxon>
    </lineage>
</organism>
<evidence type="ECO:0000313" key="2">
    <source>
        <dbReference type="Proteomes" id="UP000323632"/>
    </source>
</evidence>
<comment type="caution">
    <text evidence="1">The sequence shown here is derived from an EMBL/GenBank/DDBJ whole genome shotgun (WGS) entry which is preliminary data.</text>
</comment>
<name>A0A5M6CFP7_9BACT</name>
<dbReference type="EMBL" id="VWSH01000003">
    <property type="protein sequence ID" value="KAA5533783.1"/>
    <property type="molecule type" value="Genomic_DNA"/>
</dbReference>
<dbReference type="Proteomes" id="UP000323632">
    <property type="component" value="Unassembled WGS sequence"/>
</dbReference>
<keyword evidence="2" id="KW-1185">Reference proteome</keyword>
<sequence>MSKIYLTVTAHPDDEVLGFGASAYVLSKQGHTIINCILSGNVDARMNRPEVEELNKHANNAQEIIGAQPPIFGDFPNIKFNTVPHLEMVQFIEKIIAGVQPDYIFTHHPSDLNDDHLCTSRACLAASRLFQRRSDIKPVSGVYFMEILSSTDWAFPSNVLPFQPNTFIEVGKEGVDKKIEALNAYEGVMRPFPHSRSNETLSGLAALRGSQSGKNYAEAFQAAFQILN</sequence>
<dbReference type="InterPro" id="IPR024078">
    <property type="entry name" value="LmbE-like_dom_sf"/>
</dbReference>
<dbReference type="RefSeq" id="WP_150033529.1">
    <property type="nucleotide sequence ID" value="NZ_VWSH01000003.1"/>
</dbReference>
<dbReference type="AlphaFoldDB" id="A0A5M6CFP7"/>